<dbReference type="EMBL" id="CM018043">
    <property type="protein sequence ID" value="KAA8531148.1"/>
    <property type="molecule type" value="Genomic_DNA"/>
</dbReference>
<dbReference type="InterPro" id="IPR001623">
    <property type="entry name" value="DnaJ_domain"/>
</dbReference>
<feature type="region of interest" description="Disordered" evidence="2">
    <location>
        <begin position="625"/>
        <end position="717"/>
    </location>
</feature>
<keyword evidence="1" id="KW-0175">Coiled coil</keyword>
<protein>
    <recommendedName>
        <fullName evidence="3">J domain-containing protein</fullName>
    </recommendedName>
</protein>
<evidence type="ECO:0000256" key="2">
    <source>
        <dbReference type="SAM" id="MobiDB-lite"/>
    </source>
</evidence>
<evidence type="ECO:0000259" key="3">
    <source>
        <dbReference type="PROSITE" id="PS50076"/>
    </source>
</evidence>
<feature type="compositionally biased region" description="Polar residues" evidence="2">
    <location>
        <begin position="683"/>
        <end position="698"/>
    </location>
</feature>
<evidence type="ECO:0000313" key="4">
    <source>
        <dbReference type="EMBL" id="KAA8531148.1"/>
    </source>
</evidence>
<organism evidence="4 5">
    <name type="scientific">Nyssa sinensis</name>
    <dbReference type="NCBI Taxonomy" id="561372"/>
    <lineage>
        <taxon>Eukaryota</taxon>
        <taxon>Viridiplantae</taxon>
        <taxon>Streptophyta</taxon>
        <taxon>Embryophyta</taxon>
        <taxon>Tracheophyta</taxon>
        <taxon>Spermatophyta</taxon>
        <taxon>Magnoliopsida</taxon>
        <taxon>eudicotyledons</taxon>
        <taxon>Gunneridae</taxon>
        <taxon>Pentapetalae</taxon>
        <taxon>asterids</taxon>
        <taxon>Cornales</taxon>
        <taxon>Nyssaceae</taxon>
        <taxon>Nyssa</taxon>
    </lineage>
</organism>
<feature type="compositionally biased region" description="Pro residues" evidence="2">
    <location>
        <begin position="313"/>
        <end position="325"/>
    </location>
</feature>
<dbReference type="GO" id="GO:0072583">
    <property type="term" value="P:clathrin-dependent endocytosis"/>
    <property type="evidence" value="ECO:0007669"/>
    <property type="project" value="TreeGrafter"/>
</dbReference>
<dbReference type="SUPFAM" id="SSF46565">
    <property type="entry name" value="Chaperone J-domain"/>
    <property type="match status" value="1"/>
</dbReference>
<feature type="region of interest" description="Disordered" evidence="2">
    <location>
        <begin position="308"/>
        <end position="357"/>
    </location>
</feature>
<dbReference type="Proteomes" id="UP000325577">
    <property type="component" value="Linkage Group LG2"/>
</dbReference>
<feature type="compositionally biased region" description="Polar residues" evidence="2">
    <location>
        <begin position="203"/>
        <end position="217"/>
    </location>
</feature>
<dbReference type="GO" id="GO:0072318">
    <property type="term" value="P:clathrin coat disassembly"/>
    <property type="evidence" value="ECO:0007669"/>
    <property type="project" value="TreeGrafter"/>
</dbReference>
<dbReference type="GO" id="GO:0031982">
    <property type="term" value="C:vesicle"/>
    <property type="evidence" value="ECO:0007669"/>
    <property type="project" value="TreeGrafter"/>
</dbReference>
<feature type="compositionally biased region" description="Basic and acidic residues" evidence="2">
    <location>
        <begin position="707"/>
        <end position="717"/>
    </location>
</feature>
<feature type="domain" description="J" evidence="3">
    <location>
        <begin position="782"/>
        <end position="846"/>
    </location>
</feature>
<sequence length="847" mass="93479">MASAMYLAVNAPEGRGGGSQVHYDSVFNGSSDSAAKFSSLPVLDEPIYEDDIFEGVPGLTNSSSVTYDDVFSTMALPRKQGDAFDNLLGGLAKNMKETELKGLGRKGSGGVEKAVSGFDDLIPGFGSTSPCDRKTSKPIADAAKTSSTRMEQIGKPSNSGSTKVDGSSVNGVVFNSIDPLFGLGKSVPMFSSETNKKGKDRSPLQTGPSLSRTQTYNEEPVDKSPVGTPKSLSQNIPADDQESHQTILDMRTVSTDSDKSVGQTASPLSDVNATFKDIDCQESMSLRSEENLESSGGVWLTVSDIPLLTQPTRAPPPSRPPPPRPSQVFKAESGFPTSTNARKNVNKSSSVPNSTRYLQSRKLVNSAGRSSAVSQIDELADFTMVRTQNDVEECADFLSGEGAEMNSAAAESAAAMKEAMDRVEAKFKHAKEVREGEHAKTARSEETMQDAEVREQGERQERFEHELQQREREEEERERRRLEKESENTREIEREKEEKEEQRRRHEREREREREREKGRQAVERATREARGRAAAEALKKAKKAAVEKANAEARERAERAAVQRVQAEARERAAAEAKERAEKAAAEARERANAEAREKEAQERAVFARAEAEAQRKAARAAVERAAAEARERAAAAARANQQKNENDHEAFFSMGTRPSSAHGPRSNLLHENGQRPEVERTSNGASSIKATPSSGELQEVESENEERHRARLERHQRTQERAAKALAEKNQRDLQAQQEQEERHMIADALDAEIKRWAAGKEGNLCALLSTLQYVLWPECGWKPVSLADLATGASVKKAYRKATLCIHPDKVQQKGSNLQQKYIAEKVFNLLKDSWNKLNSEEPF</sequence>
<dbReference type="InterPro" id="IPR036869">
    <property type="entry name" value="J_dom_sf"/>
</dbReference>
<gene>
    <name evidence="4" type="ORF">F0562_005938</name>
</gene>
<dbReference type="OrthoDB" id="1717591at2759"/>
<accession>A0A5J5ALM8</accession>
<dbReference type="FunFam" id="1.10.287.110:FF:000009">
    <property type="entry name" value="Auxilin-related protein 1"/>
    <property type="match status" value="1"/>
</dbReference>
<dbReference type="GO" id="GO:0005737">
    <property type="term" value="C:cytoplasm"/>
    <property type="evidence" value="ECO:0007669"/>
    <property type="project" value="TreeGrafter"/>
</dbReference>
<dbReference type="AlphaFoldDB" id="A0A5J5ALM8"/>
<dbReference type="PANTHER" id="PTHR23172:SF19">
    <property type="entry name" value="J DOMAIN-CONTAINING PROTEIN"/>
    <property type="match status" value="1"/>
</dbReference>
<name>A0A5J5ALM8_9ASTE</name>
<keyword evidence="5" id="KW-1185">Reference proteome</keyword>
<feature type="compositionally biased region" description="Basic and acidic residues" evidence="2">
    <location>
        <begin position="625"/>
        <end position="635"/>
    </location>
</feature>
<feature type="region of interest" description="Disordered" evidence="2">
    <location>
        <begin position="427"/>
        <end position="537"/>
    </location>
</feature>
<feature type="compositionally biased region" description="Polar residues" evidence="2">
    <location>
        <begin position="144"/>
        <end position="166"/>
    </location>
</feature>
<evidence type="ECO:0000256" key="1">
    <source>
        <dbReference type="ARBA" id="ARBA00023054"/>
    </source>
</evidence>
<reference evidence="4 5" key="1">
    <citation type="submission" date="2019-09" db="EMBL/GenBank/DDBJ databases">
        <title>A chromosome-level genome assembly of the Chinese tupelo Nyssa sinensis.</title>
        <authorList>
            <person name="Yang X."/>
            <person name="Kang M."/>
            <person name="Yang Y."/>
            <person name="Xiong H."/>
            <person name="Wang M."/>
            <person name="Zhang Z."/>
            <person name="Wang Z."/>
            <person name="Wu H."/>
            <person name="Ma T."/>
            <person name="Liu J."/>
            <person name="Xi Z."/>
        </authorList>
    </citation>
    <scope>NUCLEOTIDE SEQUENCE [LARGE SCALE GENOMIC DNA]</scope>
    <source>
        <strain evidence="4">J267</strain>
        <tissue evidence="4">Leaf</tissue>
    </source>
</reference>
<dbReference type="PROSITE" id="PS50076">
    <property type="entry name" value="DNAJ_2"/>
    <property type="match status" value="1"/>
</dbReference>
<feature type="region of interest" description="Disordered" evidence="2">
    <location>
        <begin position="192"/>
        <end position="243"/>
    </location>
</feature>
<feature type="region of interest" description="Disordered" evidence="2">
    <location>
        <begin position="574"/>
        <end position="601"/>
    </location>
</feature>
<dbReference type="PANTHER" id="PTHR23172">
    <property type="entry name" value="AUXILIN/CYCLIN G-ASSOCIATED KINASE-RELATED"/>
    <property type="match status" value="1"/>
</dbReference>
<proteinExistence type="predicted"/>
<feature type="region of interest" description="Disordered" evidence="2">
    <location>
        <begin position="126"/>
        <end position="166"/>
    </location>
</feature>
<evidence type="ECO:0000313" key="5">
    <source>
        <dbReference type="Proteomes" id="UP000325577"/>
    </source>
</evidence>
<dbReference type="GO" id="GO:0030276">
    <property type="term" value="F:clathrin binding"/>
    <property type="evidence" value="ECO:0007669"/>
    <property type="project" value="TreeGrafter"/>
</dbReference>
<dbReference type="Gene3D" id="1.10.287.110">
    <property type="entry name" value="DnaJ domain"/>
    <property type="match status" value="1"/>
</dbReference>